<organism evidence="2 3">
    <name type="scientific">Streptomyces albireticuli</name>
    <dbReference type="NCBI Taxonomy" id="1940"/>
    <lineage>
        <taxon>Bacteria</taxon>
        <taxon>Bacillati</taxon>
        <taxon>Actinomycetota</taxon>
        <taxon>Actinomycetes</taxon>
        <taxon>Kitasatosporales</taxon>
        <taxon>Streptomycetaceae</taxon>
        <taxon>Streptomyces</taxon>
    </lineage>
</organism>
<dbReference type="RefSeq" id="WP_234366051.1">
    <property type="nucleotide sequence ID" value="NZ_CP021744.1"/>
</dbReference>
<gene>
    <name evidence="2" type="ORF">SMD11_3150</name>
</gene>
<dbReference type="KEGG" id="salj:SMD11_3150"/>
<dbReference type="AlphaFoldDB" id="A0A1Z2L3C1"/>
<feature type="region of interest" description="Disordered" evidence="1">
    <location>
        <begin position="60"/>
        <end position="118"/>
    </location>
</feature>
<dbReference type="EMBL" id="CP021744">
    <property type="protein sequence ID" value="ARZ68793.1"/>
    <property type="molecule type" value="Genomic_DNA"/>
</dbReference>
<evidence type="ECO:0000313" key="3">
    <source>
        <dbReference type="Proteomes" id="UP000195755"/>
    </source>
</evidence>
<sequence length="118" mass="12837">MLDWHRGRLSARRLSVLIAHLPRDSSVNRRLHGEAVEWGAAEHLLAAITDHLAAANWMTSVINGDPDEERPDYPDPVPRPGDAEDEPFPEAESAPEGDGGAPAPTRGPSPGELRLFFS</sequence>
<reference evidence="2 3" key="1">
    <citation type="submission" date="2017-06" db="EMBL/GenBank/DDBJ databases">
        <title>Streptomyces albireticuli Genome sequencing and assembly.</title>
        <authorList>
            <person name="Wang Y."/>
            <person name="Du B."/>
            <person name="Ding Y."/>
            <person name="Liu H."/>
            <person name="Hou Q."/>
            <person name="Liu K."/>
            <person name="Yao L."/>
            <person name="Wang C."/>
        </authorList>
    </citation>
    <scope>NUCLEOTIDE SEQUENCE [LARGE SCALE GENOMIC DNA]</scope>
    <source>
        <strain evidence="2 3">MDJK11</strain>
    </source>
</reference>
<feature type="compositionally biased region" description="Acidic residues" evidence="1">
    <location>
        <begin position="83"/>
        <end position="95"/>
    </location>
</feature>
<evidence type="ECO:0000313" key="2">
    <source>
        <dbReference type="EMBL" id="ARZ68793.1"/>
    </source>
</evidence>
<dbReference type="Proteomes" id="UP000195755">
    <property type="component" value="Chromosome"/>
</dbReference>
<name>A0A1Z2L3C1_9ACTN</name>
<evidence type="ECO:0000256" key="1">
    <source>
        <dbReference type="SAM" id="MobiDB-lite"/>
    </source>
</evidence>
<protein>
    <submittedName>
        <fullName evidence="2">Uncharacterized protein</fullName>
    </submittedName>
</protein>
<accession>A0A1Z2L3C1</accession>
<proteinExistence type="predicted"/>